<accession>A0ABS8SUE9</accession>
<dbReference type="EMBL" id="JACEIK010000804">
    <property type="protein sequence ID" value="MCD7462463.1"/>
    <property type="molecule type" value="Genomic_DNA"/>
</dbReference>
<sequence length="68" mass="8234">MRRGRNEIRGARLLLTDGLMIWRKQLGFWSHCWSHRRNDATVVARGKEMEKKRGREEKRDLRRGCRVL</sequence>
<dbReference type="Proteomes" id="UP000823775">
    <property type="component" value="Unassembled WGS sequence"/>
</dbReference>
<evidence type="ECO:0000313" key="3">
    <source>
        <dbReference type="Proteomes" id="UP000823775"/>
    </source>
</evidence>
<keyword evidence="3" id="KW-1185">Reference proteome</keyword>
<evidence type="ECO:0000256" key="1">
    <source>
        <dbReference type="SAM" id="MobiDB-lite"/>
    </source>
</evidence>
<gene>
    <name evidence="2" type="ORF">HAX54_048593</name>
</gene>
<organism evidence="2 3">
    <name type="scientific">Datura stramonium</name>
    <name type="common">Jimsonweed</name>
    <name type="synonym">Common thornapple</name>
    <dbReference type="NCBI Taxonomy" id="4076"/>
    <lineage>
        <taxon>Eukaryota</taxon>
        <taxon>Viridiplantae</taxon>
        <taxon>Streptophyta</taxon>
        <taxon>Embryophyta</taxon>
        <taxon>Tracheophyta</taxon>
        <taxon>Spermatophyta</taxon>
        <taxon>Magnoliopsida</taxon>
        <taxon>eudicotyledons</taxon>
        <taxon>Gunneridae</taxon>
        <taxon>Pentapetalae</taxon>
        <taxon>asterids</taxon>
        <taxon>lamiids</taxon>
        <taxon>Solanales</taxon>
        <taxon>Solanaceae</taxon>
        <taxon>Solanoideae</taxon>
        <taxon>Datureae</taxon>
        <taxon>Datura</taxon>
    </lineage>
</organism>
<comment type="caution">
    <text evidence="2">The sequence shown here is derived from an EMBL/GenBank/DDBJ whole genome shotgun (WGS) entry which is preliminary data.</text>
</comment>
<evidence type="ECO:0000313" key="2">
    <source>
        <dbReference type="EMBL" id="MCD7462463.1"/>
    </source>
</evidence>
<proteinExistence type="predicted"/>
<protein>
    <submittedName>
        <fullName evidence="2">Uncharacterized protein</fullName>
    </submittedName>
</protein>
<name>A0ABS8SUE9_DATST</name>
<feature type="region of interest" description="Disordered" evidence="1">
    <location>
        <begin position="49"/>
        <end position="68"/>
    </location>
</feature>
<reference evidence="2 3" key="1">
    <citation type="journal article" date="2021" name="BMC Genomics">
        <title>Datura genome reveals duplications of psychoactive alkaloid biosynthetic genes and high mutation rate following tissue culture.</title>
        <authorList>
            <person name="Rajewski A."/>
            <person name="Carter-House D."/>
            <person name="Stajich J."/>
            <person name="Litt A."/>
        </authorList>
    </citation>
    <scope>NUCLEOTIDE SEQUENCE [LARGE SCALE GENOMIC DNA]</scope>
    <source>
        <strain evidence="2">AR-01</strain>
    </source>
</reference>
<feature type="non-terminal residue" evidence="2">
    <location>
        <position position="68"/>
    </location>
</feature>